<proteinExistence type="predicted"/>
<evidence type="ECO:0000313" key="3">
    <source>
        <dbReference type="Proteomes" id="UP001501710"/>
    </source>
</evidence>
<accession>A0ABP8BSW9</accession>
<dbReference type="SUPFAM" id="SSF82607">
    <property type="entry name" value="YbaB-like"/>
    <property type="match status" value="1"/>
</dbReference>
<dbReference type="Proteomes" id="UP001501710">
    <property type="component" value="Unassembled WGS sequence"/>
</dbReference>
<sequence>MTKLPESPEDALERLATDAQQRIREYQQLRDDLSEMTGTAQSDDHSVTVTVAPGGSVTDITLTDRALRHGPQRLSGLLMATIAQASADVAQRMAERVQPLAPSVDVIGMVRAQLPDLSGTDDTSGKGGR</sequence>
<name>A0ABP8BSW9_9ACTN</name>
<comment type="caution">
    <text evidence="2">The sequence shown here is derived from an EMBL/GenBank/DDBJ whole genome shotgun (WGS) entry which is preliminary data.</text>
</comment>
<evidence type="ECO:0000313" key="2">
    <source>
        <dbReference type="EMBL" id="GAA4225181.1"/>
    </source>
</evidence>
<dbReference type="Gene3D" id="3.30.1310.10">
    <property type="entry name" value="Nucleoid-associated protein YbaB-like domain"/>
    <property type="match status" value="1"/>
</dbReference>
<keyword evidence="3" id="KW-1185">Reference proteome</keyword>
<dbReference type="Pfam" id="PF02575">
    <property type="entry name" value="YbaB_DNA_bd"/>
    <property type="match status" value="1"/>
</dbReference>
<dbReference type="EMBL" id="BAABAS010000003">
    <property type="protein sequence ID" value="GAA4225181.1"/>
    <property type="molecule type" value="Genomic_DNA"/>
</dbReference>
<feature type="coiled-coil region" evidence="1">
    <location>
        <begin position="9"/>
        <end position="36"/>
    </location>
</feature>
<organism evidence="2 3">
    <name type="scientific">Actinomadura meridiana</name>
    <dbReference type="NCBI Taxonomy" id="559626"/>
    <lineage>
        <taxon>Bacteria</taxon>
        <taxon>Bacillati</taxon>
        <taxon>Actinomycetota</taxon>
        <taxon>Actinomycetes</taxon>
        <taxon>Streptosporangiales</taxon>
        <taxon>Thermomonosporaceae</taxon>
        <taxon>Actinomadura</taxon>
    </lineage>
</organism>
<protein>
    <recommendedName>
        <fullName evidence="4">YbaB/EbfC DNA-binding family protein</fullName>
    </recommendedName>
</protein>
<dbReference type="RefSeq" id="WP_344889328.1">
    <property type="nucleotide sequence ID" value="NZ_BAABAS010000003.1"/>
</dbReference>
<dbReference type="InterPro" id="IPR036894">
    <property type="entry name" value="YbaB-like_sf"/>
</dbReference>
<gene>
    <name evidence="2" type="ORF">GCM10022254_06570</name>
</gene>
<evidence type="ECO:0000256" key="1">
    <source>
        <dbReference type="SAM" id="Coils"/>
    </source>
</evidence>
<keyword evidence="1" id="KW-0175">Coiled coil</keyword>
<dbReference type="InterPro" id="IPR004401">
    <property type="entry name" value="YbaB/EbfC"/>
</dbReference>
<evidence type="ECO:0008006" key="4">
    <source>
        <dbReference type="Google" id="ProtNLM"/>
    </source>
</evidence>
<reference evidence="3" key="1">
    <citation type="journal article" date="2019" name="Int. J. Syst. Evol. Microbiol.">
        <title>The Global Catalogue of Microorganisms (GCM) 10K type strain sequencing project: providing services to taxonomists for standard genome sequencing and annotation.</title>
        <authorList>
            <consortium name="The Broad Institute Genomics Platform"/>
            <consortium name="The Broad Institute Genome Sequencing Center for Infectious Disease"/>
            <person name="Wu L."/>
            <person name="Ma J."/>
        </authorList>
    </citation>
    <scope>NUCLEOTIDE SEQUENCE [LARGE SCALE GENOMIC DNA]</scope>
    <source>
        <strain evidence="3">JCM 17440</strain>
    </source>
</reference>